<dbReference type="Proteomes" id="UP000231581">
    <property type="component" value="Unassembled WGS sequence"/>
</dbReference>
<dbReference type="Pfam" id="PF01106">
    <property type="entry name" value="NifU"/>
    <property type="match status" value="1"/>
</dbReference>
<comment type="caution">
    <text evidence="3">The sequence shown here is derived from an EMBL/GenBank/DDBJ whole genome shotgun (WGS) entry which is preliminary data.</text>
</comment>
<comment type="similarity">
    <text evidence="1">Belongs to the NifU family.</text>
</comment>
<name>A0A2H0BRW0_9BACT</name>
<reference evidence="3 4" key="1">
    <citation type="submission" date="2017-09" db="EMBL/GenBank/DDBJ databases">
        <title>Depth-based differentiation of microbial function through sediment-hosted aquifers and enrichment of novel symbionts in the deep terrestrial subsurface.</title>
        <authorList>
            <person name="Probst A.J."/>
            <person name="Ladd B."/>
            <person name="Jarett J.K."/>
            <person name="Geller-Mcgrath D.E."/>
            <person name="Sieber C.M."/>
            <person name="Emerson J.B."/>
            <person name="Anantharaman K."/>
            <person name="Thomas B.C."/>
            <person name="Malmstrom R."/>
            <person name="Stieglmeier M."/>
            <person name="Klingl A."/>
            <person name="Woyke T."/>
            <person name="Ryan C.M."/>
            <person name="Banfield J.F."/>
        </authorList>
    </citation>
    <scope>NUCLEOTIDE SEQUENCE [LARGE SCALE GENOMIC DNA]</scope>
    <source>
        <strain evidence="3">CG22_combo_CG10-13_8_21_14_all_47_17</strain>
    </source>
</reference>
<dbReference type="EMBL" id="PCSZ01000076">
    <property type="protein sequence ID" value="PIP60269.1"/>
    <property type="molecule type" value="Genomic_DNA"/>
</dbReference>
<evidence type="ECO:0000259" key="2">
    <source>
        <dbReference type="Pfam" id="PF01106"/>
    </source>
</evidence>
<feature type="domain" description="NIF system FeS cluster assembly NifU C-terminal" evidence="2">
    <location>
        <begin position="13"/>
        <end position="80"/>
    </location>
</feature>
<organism evidence="3 4">
    <name type="scientific">Candidatus Uhrbacteria bacterium CG22_combo_CG10-13_8_21_14_all_47_17</name>
    <dbReference type="NCBI Taxonomy" id="1975041"/>
    <lineage>
        <taxon>Bacteria</taxon>
        <taxon>Candidatus Uhriibacteriota</taxon>
    </lineage>
</organism>
<evidence type="ECO:0000256" key="1">
    <source>
        <dbReference type="ARBA" id="ARBA00006420"/>
    </source>
</evidence>
<dbReference type="GO" id="GO:0016226">
    <property type="term" value="P:iron-sulfur cluster assembly"/>
    <property type="evidence" value="ECO:0007669"/>
    <property type="project" value="InterPro"/>
</dbReference>
<dbReference type="PANTHER" id="PTHR11178:SF25">
    <property type="entry name" value="NIFU-LIKE PROTEIN 3, CHLOROPLASTIC"/>
    <property type="match status" value="1"/>
</dbReference>
<dbReference type="InterPro" id="IPR001075">
    <property type="entry name" value="NIF_FeS_clus_asmbl_NifU_C"/>
</dbReference>
<evidence type="ECO:0000313" key="3">
    <source>
        <dbReference type="EMBL" id="PIP60269.1"/>
    </source>
</evidence>
<protein>
    <recommendedName>
        <fullName evidence="2">NIF system FeS cluster assembly NifU C-terminal domain-containing protein</fullName>
    </recommendedName>
</protein>
<accession>A0A2H0BRW0</accession>
<sequence>MEQQTKEKFIEEIERVLQVVREGLAMHGGNVELVDCEADTGKVSLRLQGACVGCPMSEMTFKAGIEEALFEMVPSVKEVIQVD</sequence>
<dbReference type="GO" id="GO:0051536">
    <property type="term" value="F:iron-sulfur cluster binding"/>
    <property type="evidence" value="ECO:0007669"/>
    <property type="project" value="InterPro"/>
</dbReference>
<dbReference type="AlphaFoldDB" id="A0A2H0BRW0"/>
<dbReference type="PANTHER" id="PTHR11178">
    <property type="entry name" value="IRON-SULFUR CLUSTER SCAFFOLD PROTEIN NFU-RELATED"/>
    <property type="match status" value="1"/>
</dbReference>
<proteinExistence type="inferred from homology"/>
<evidence type="ECO:0000313" key="4">
    <source>
        <dbReference type="Proteomes" id="UP000231581"/>
    </source>
</evidence>
<dbReference type="InterPro" id="IPR034904">
    <property type="entry name" value="FSCA_dom_sf"/>
</dbReference>
<dbReference type="Gene3D" id="3.30.300.130">
    <property type="entry name" value="Fe-S cluster assembly (FSCA)"/>
    <property type="match status" value="1"/>
</dbReference>
<dbReference type="GO" id="GO:0005506">
    <property type="term" value="F:iron ion binding"/>
    <property type="evidence" value="ECO:0007669"/>
    <property type="project" value="InterPro"/>
</dbReference>
<dbReference type="SUPFAM" id="SSF117916">
    <property type="entry name" value="Fe-S cluster assembly (FSCA) domain-like"/>
    <property type="match status" value="1"/>
</dbReference>
<gene>
    <name evidence="3" type="ORF">COX00_04405</name>
</gene>